<evidence type="ECO:0000256" key="1">
    <source>
        <dbReference type="ARBA" id="ARBA00005354"/>
    </source>
</evidence>
<evidence type="ECO:0000259" key="14">
    <source>
        <dbReference type="PROSITE" id="PS50309"/>
    </source>
</evidence>
<dbReference type="InterPro" id="IPR003533">
    <property type="entry name" value="Doublecortin_dom"/>
</dbReference>
<evidence type="ECO:0000256" key="3">
    <source>
        <dbReference type="ARBA" id="ARBA00022527"/>
    </source>
</evidence>
<gene>
    <name evidence="15" type="ORF">RRG08_011039</name>
</gene>
<evidence type="ECO:0000256" key="7">
    <source>
        <dbReference type="ARBA" id="ARBA00022840"/>
    </source>
</evidence>
<dbReference type="SUPFAM" id="SSF89837">
    <property type="entry name" value="Doublecortin (DC)"/>
    <property type="match status" value="1"/>
</dbReference>
<evidence type="ECO:0000256" key="8">
    <source>
        <dbReference type="ARBA" id="ARBA00047899"/>
    </source>
</evidence>
<dbReference type="GO" id="GO:0035556">
    <property type="term" value="P:intracellular signal transduction"/>
    <property type="evidence" value="ECO:0007669"/>
    <property type="project" value="InterPro"/>
</dbReference>
<evidence type="ECO:0000313" key="16">
    <source>
        <dbReference type="Proteomes" id="UP001283361"/>
    </source>
</evidence>
<dbReference type="PROSITE" id="PS50309">
    <property type="entry name" value="DC"/>
    <property type="match status" value="1"/>
</dbReference>
<dbReference type="SUPFAM" id="SSF56112">
    <property type="entry name" value="Protein kinase-like (PK-like)"/>
    <property type="match status" value="1"/>
</dbReference>
<evidence type="ECO:0000256" key="5">
    <source>
        <dbReference type="ARBA" id="ARBA00022741"/>
    </source>
</evidence>
<dbReference type="Gene3D" id="3.30.200.20">
    <property type="entry name" value="Phosphorylase Kinase, domain 1"/>
    <property type="match status" value="1"/>
</dbReference>
<comment type="catalytic activity">
    <reaction evidence="9">
        <text>L-seryl-[protein] + ATP = O-phospho-L-seryl-[protein] + ADP + H(+)</text>
        <dbReference type="Rhea" id="RHEA:17989"/>
        <dbReference type="Rhea" id="RHEA-COMP:9863"/>
        <dbReference type="Rhea" id="RHEA-COMP:11604"/>
        <dbReference type="ChEBI" id="CHEBI:15378"/>
        <dbReference type="ChEBI" id="CHEBI:29999"/>
        <dbReference type="ChEBI" id="CHEBI:30616"/>
        <dbReference type="ChEBI" id="CHEBI:83421"/>
        <dbReference type="ChEBI" id="CHEBI:456216"/>
        <dbReference type="EC" id="2.7.11.1"/>
    </reaction>
</comment>
<dbReference type="Gene3D" id="1.10.510.10">
    <property type="entry name" value="Transferase(Phosphotransferase) domain 1"/>
    <property type="match status" value="1"/>
</dbReference>
<dbReference type="PROSITE" id="PS50011">
    <property type="entry name" value="PROTEIN_KINASE_DOM"/>
    <property type="match status" value="1"/>
</dbReference>
<reference evidence="15" key="1">
    <citation type="journal article" date="2023" name="G3 (Bethesda)">
        <title>A reference genome for the long-term kleptoplast-retaining sea slug Elysia crispata morphotype clarki.</title>
        <authorList>
            <person name="Eastman K.E."/>
            <person name="Pendleton A.L."/>
            <person name="Shaikh M.A."/>
            <person name="Suttiyut T."/>
            <person name="Ogas R."/>
            <person name="Tomko P."/>
            <person name="Gavelis G."/>
            <person name="Widhalm J.R."/>
            <person name="Wisecaver J.H."/>
        </authorList>
    </citation>
    <scope>NUCLEOTIDE SEQUENCE</scope>
    <source>
        <strain evidence="15">ECLA1</strain>
    </source>
</reference>
<dbReference type="SMART" id="SM00220">
    <property type="entry name" value="S_TKc"/>
    <property type="match status" value="1"/>
</dbReference>
<dbReference type="Gene3D" id="3.10.20.230">
    <property type="entry name" value="Doublecortin domain"/>
    <property type="match status" value="1"/>
</dbReference>
<comment type="caution">
    <text evidence="15">The sequence shown here is derived from an EMBL/GenBank/DDBJ whole genome shotgun (WGS) entry which is preliminary data.</text>
</comment>
<keyword evidence="16" id="KW-1185">Reference proteome</keyword>
<keyword evidence="3 11" id="KW-0723">Serine/threonine-protein kinase</keyword>
<comment type="catalytic activity">
    <reaction evidence="8">
        <text>L-threonyl-[protein] + ATP = O-phospho-L-threonyl-[protein] + ADP + H(+)</text>
        <dbReference type="Rhea" id="RHEA:46608"/>
        <dbReference type="Rhea" id="RHEA-COMP:11060"/>
        <dbReference type="Rhea" id="RHEA-COMP:11605"/>
        <dbReference type="ChEBI" id="CHEBI:15378"/>
        <dbReference type="ChEBI" id="CHEBI:30013"/>
        <dbReference type="ChEBI" id="CHEBI:30616"/>
        <dbReference type="ChEBI" id="CHEBI:61977"/>
        <dbReference type="ChEBI" id="CHEBI:456216"/>
        <dbReference type="EC" id="2.7.11.1"/>
    </reaction>
</comment>
<evidence type="ECO:0000256" key="9">
    <source>
        <dbReference type="ARBA" id="ARBA00048679"/>
    </source>
</evidence>
<evidence type="ECO:0000256" key="11">
    <source>
        <dbReference type="RuleBase" id="RU000304"/>
    </source>
</evidence>
<evidence type="ECO:0000256" key="6">
    <source>
        <dbReference type="ARBA" id="ARBA00022777"/>
    </source>
</evidence>
<feature type="region of interest" description="Disordered" evidence="12">
    <location>
        <begin position="77"/>
        <end position="122"/>
    </location>
</feature>
<comment type="similarity">
    <text evidence="1">Belongs to the protein kinase superfamily. CAMK Ser/Thr protein kinase family. CaMK subfamily.</text>
</comment>
<dbReference type="InterPro" id="IPR011009">
    <property type="entry name" value="Kinase-like_dom_sf"/>
</dbReference>
<dbReference type="GO" id="GO:0004674">
    <property type="term" value="F:protein serine/threonine kinase activity"/>
    <property type="evidence" value="ECO:0007669"/>
    <property type="project" value="UniProtKB-KW"/>
</dbReference>
<proteinExistence type="inferred from homology"/>
<dbReference type="Pfam" id="PF03607">
    <property type="entry name" value="DCX"/>
    <property type="match status" value="1"/>
</dbReference>
<dbReference type="FunFam" id="3.30.200.20:FF:000315">
    <property type="entry name" value="Calcium-dependent protein kinase 3"/>
    <property type="match status" value="1"/>
</dbReference>
<dbReference type="PROSITE" id="PS00107">
    <property type="entry name" value="PROTEIN_KINASE_ATP"/>
    <property type="match status" value="1"/>
</dbReference>
<evidence type="ECO:0000256" key="2">
    <source>
        <dbReference type="ARBA" id="ARBA00012513"/>
    </source>
</evidence>
<feature type="domain" description="Protein kinase" evidence="13">
    <location>
        <begin position="144"/>
        <end position="402"/>
    </location>
</feature>
<dbReference type="AlphaFoldDB" id="A0AAE0YDJ1"/>
<dbReference type="CDD" id="cd14095">
    <property type="entry name" value="STKc_DCKL"/>
    <property type="match status" value="1"/>
</dbReference>
<evidence type="ECO:0000256" key="12">
    <source>
        <dbReference type="SAM" id="MobiDB-lite"/>
    </source>
</evidence>
<evidence type="ECO:0000256" key="10">
    <source>
        <dbReference type="PROSITE-ProRule" id="PRU10141"/>
    </source>
</evidence>
<keyword evidence="7 10" id="KW-0067">ATP-binding</keyword>
<feature type="compositionally biased region" description="Polar residues" evidence="12">
    <location>
        <begin position="79"/>
        <end position="100"/>
    </location>
</feature>
<name>A0AAE0YDJ1_9GAST</name>
<dbReference type="PANTHER" id="PTHR24347">
    <property type="entry name" value="SERINE/THREONINE-PROTEIN KINASE"/>
    <property type="match status" value="1"/>
</dbReference>
<dbReference type="FunFam" id="1.10.510.10:FF:000066">
    <property type="entry name" value="Serine/threonine-protein kinase DCLK1 isoform 2"/>
    <property type="match status" value="1"/>
</dbReference>
<keyword evidence="6" id="KW-0418">Kinase</keyword>
<feature type="domain" description="Doublecortin" evidence="14">
    <location>
        <begin position="1"/>
        <end position="53"/>
    </location>
</feature>
<dbReference type="EC" id="2.7.11.1" evidence="2"/>
<protein>
    <recommendedName>
        <fullName evidence="2">non-specific serine/threonine protein kinase</fullName>
        <ecNumber evidence="2">2.7.11.1</ecNumber>
    </recommendedName>
</protein>
<sequence>MADISDAVMLDCGGVKKLFTVSGRQVLCLADFFQGDTVFIAFDNKKVNTQDFELDEREVKQVNAYRPFTRRVRERITLRKSSNTTNSKRSDGDPSSASSVRSEHLSNHTATSVGSEGRRHSAVSKAVLSDGTNVPLPLAVSNKYQVGAVIGTGNFAVVMECRDKKTNRKYALKIINKDNCKGKEKMLDNEVRILRCVKHPNIVRLVEDYASQHQIFYVMELVKGGDLFDAIASTSSKYTEQDASGMLYNLASALEYLHSLHIVHRDVKPENILIRQHEDGTKSLKLGDFGLATEVTGPQYVVCGTPTYVAPEVIAETGYGLKIDVWSAGVIAYILLCGFPPFSSPSENQDELFDMIMRGNFTFPSPYWDDISASAKDVISGMLNIDADQRLSATQVLEHKWVANDTHYENDLRKHVSIGLSTYFRRRPKSSRKHASLKVLTTTALDKSSRFFQGRGQASDRYRGHDTD</sequence>
<dbReference type="InterPro" id="IPR017441">
    <property type="entry name" value="Protein_kinase_ATP_BS"/>
</dbReference>
<dbReference type="Pfam" id="PF00069">
    <property type="entry name" value="Pkinase"/>
    <property type="match status" value="1"/>
</dbReference>
<evidence type="ECO:0000259" key="13">
    <source>
        <dbReference type="PROSITE" id="PS50011"/>
    </source>
</evidence>
<dbReference type="PROSITE" id="PS00108">
    <property type="entry name" value="PROTEIN_KINASE_ST"/>
    <property type="match status" value="1"/>
</dbReference>
<keyword evidence="4" id="KW-0808">Transferase</keyword>
<keyword evidence="5 10" id="KW-0547">Nucleotide-binding</keyword>
<evidence type="ECO:0000256" key="4">
    <source>
        <dbReference type="ARBA" id="ARBA00022679"/>
    </source>
</evidence>
<dbReference type="InterPro" id="IPR036572">
    <property type="entry name" value="Doublecortin_dom_sf"/>
</dbReference>
<dbReference type="Proteomes" id="UP001283361">
    <property type="component" value="Unassembled WGS sequence"/>
</dbReference>
<evidence type="ECO:0000313" key="15">
    <source>
        <dbReference type="EMBL" id="KAK3741656.1"/>
    </source>
</evidence>
<feature type="binding site" evidence="10">
    <location>
        <position position="173"/>
    </location>
    <ligand>
        <name>ATP</name>
        <dbReference type="ChEBI" id="CHEBI:30616"/>
    </ligand>
</feature>
<dbReference type="InterPro" id="IPR008271">
    <property type="entry name" value="Ser/Thr_kinase_AS"/>
</dbReference>
<dbReference type="EMBL" id="JAWDGP010006410">
    <property type="protein sequence ID" value="KAK3741656.1"/>
    <property type="molecule type" value="Genomic_DNA"/>
</dbReference>
<dbReference type="InterPro" id="IPR000719">
    <property type="entry name" value="Prot_kinase_dom"/>
</dbReference>
<dbReference type="GO" id="GO:0005524">
    <property type="term" value="F:ATP binding"/>
    <property type="evidence" value="ECO:0007669"/>
    <property type="project" value="UniProtKB-UniRule"/>
</dbReference>
<organism evidence="15 16">
    <name type="scientific">Elysia crispata</name>
    <name type="common">lettuce slug</name>
    <dbReference type="NCBI Taxonomy" id="231223"/>
    <lineage>
        <taxon>Eukaryota</taxon>
        <taxon>Metazoa</taxon>
        <taxon>Spiralia</taxon>
        <taxon>Lophotrochozoa</taxon>
        <taxon>Mollusca</taxon>
        <taxon>Gastropoda</taxon>
        <taxon>Heterobranchia</taxon>
        <taxon>Euthyneura</taxon>
        <taxon>Panpulmonata</taxon>
        <taxon>Sacoglossa</taxon>
        <taxon>Placobranchoidea</taxon>
        <taxon>Plakobranchidae</taxon>
        <taxon>Elysia</taxon>
    </lineage>
</organism>
<accession>A0AAE0YDJ1</accession>